<dbReference type="EMBL" id="CADCTW010000137">
    <property type="protein sequence ID" value="CAA9339614.1"/>
    <property type="molecule type" value="Genomic_DNA"/>
</dbReference>
<gene>
    <name evidence="2" type="ORF">AVDCRST_MAG68-2936</name>
</gene>
<reference evidence="2" key="1">
    <citation type="submission" date="2020-02" db="EMBL/GenBank/DDBJ databases">
        <authorList>
            <person name="Meier V. D."/>
        </authorList>
    </citation>
    <scope>NUCLEOTIDE SEQUENCE</scope>
    <source>
        <strain evidence="2">AVDCRST_MAG68</strain>
    </source>
</reference>
<evidence type="ECO:0000313" key="2">
    <source>
        <dbReference type="EMBL" id="CAA9339614.1"/>
    </source>
</evidence>
<organism evidence="2">
    <name type="scientific">uncultured Gemmatimonadota bacterium</name>
    <dbReference type="NCBI Taxonomy" id="203437"/>
    <lineage>
        <taxon>Bacteria</taxon>
        <taxon>Pseudomonadati</taxon>
        <taxon>Gemmatimonadota</taxon>
        <taxon>environmental samples</taxon>
    </lineage>
</organism>
<feature type="non-terminal residue" evidence="2">
    <location>
        <position position="95"/>
    </location>
</feature>
<name>A0A6J4LSB9_9BACT</name>
<sequence>GDRRAVVLQRLPRLPGPHAPSPVRGAGGPHHRGGHQLHGELGAPPPQRHRFRGLPHEGVPQPAPRRQRGLRPPRPLPRQPPRHRRPASLDPGALL</sequence>
<evidence type="ECO:0000256" key="1">
    <source>
        <dbReference type="SAM" id="MobiDB-lite"/>
    </source>
</evidence>
<proteinExistence type="predicted"/>
<accession>A0A6J4LSB9</accession>
<protein>
    <submittedName>
        <fullName evidence="2">Uncharacterized protein</fullName>
    </submittedName>
</protein>
<dbReference type="AlphaFoldDB" id="A0A6J4LSB9"/>
<feature type="region of interest" description="Disordered" evidence="1">
    <location>
        <begin position="1"/>
        <end position="95"/>
    </location>
</feature>
<feature type="non-terminal residue" evidence="2">
    <location>
        <position position="1"/>
    </location>
</feature>